<dbReference type="Pfam" id="PF17912">
    <property type="entry name" value="OB_MalK"/>
    <property type="match status" value="1"/>
</dbReference>
<accession>A0AA35TVJ9</accession>
<dbReference type="InterPro" id="IPR040582">
    <property type="entry name" value="OB_MalK-like"/>
</dbReference>
<evidence type="ECO:0000256" key="4">
    <source>
        <dbReference type="ARBA" id="ARBA00022840"/>
    </source>
</evidence>
<name>A0AA35TVJ9_GEOBA</name>
<dbReference type="SUPFAM" id="SSF50331">
    <property type="entry name" value="MOP-like"/>
    <property type="match status" value="1"/>
</dbReference>
<evidence type="ECO:0000256" key="5">
    <source>
        <dbReference type="ARBA" id="ARBA00023136"/>
    </source>
</evidence>
<dbReference type="InterPro" id="IPR015853">
    <property type="entry name" value="ABC_transpr_FbpC"/>
</dbReference>
<dbReference type="InterPro" id="IPR012340">
    <property type="entry name" value="NA-bd_OB-fold"/>
</dbReference>
<keyword evidence="5" id="KW-0472">Membrane</keyword>
<evidence type="ECO:0000313" key="7">
    <source>
        <dbReference type="EMBL" id="CAI8055273.1"/>
    </source>
</evidence>
<protein>
    <submittedName>
        <fullName evidence="7">Trehalose/maltose import ATP-binding protein MalK</fullName>
    </submittedName>
</protein>
<proteinExistence type="predicted"/>
<dbReference type="InterPro" id="IPR008995">
    <property type="entry name" value="Mo/tungstate-bd_C_term_dom"/>
</dbReference>
<dbReference type="EMBL" id="CASHTH010004267">
    <property type="protein sequence ID" value="CAI8055273.1"/>
    <property type="molecule type" value="Genomic_DNA"/>
</dbReference>
<dbReference type="FunFam" id="3.40.50.300:FF:000042">
    <property type="entry name" value="Maltose/maltodextrin ABC transporter, ATP-binding protein"/>
    <property type="match status" value="1"/>
</dbReference>
<feature type="domain" description="ABC transporter" evidence="6">
    <location>
        <begin position="6"/>
        <end position="236"/>
    </location>
</feature>
<gene>
    <name evidence="7" type="ORF">GBAR_LOCUS30192</name>
</gene>
<dbReference type="PROSITE" id="PS50893">
    <property type="entry name" value="ABC_TRANSPORTER_2"/>
    <property type="match status" value="1"/>
</dbReference>
<dbReference type="AlphaFoldDB" id="A0AA35TVJ9"/>
<dbReference type="Gene3D" id="2.40.50.140">
    <property type="entry name" value="Nucleic acid-binding proteins"/>
    <property type="match status" value="1"/>
</dbReference>
<dbReference type="Gene3D" id="3.40.50.300">
    <property type="entry name" value="P-loop containing nucleotide triphosphate hydrolases"/>
    <property type="match status" value="1"/>
</dbReference>
<evidence type="ECO:0000259" key="6">
    <source>
        <dbReference type="PROSITE" id="PS50893"/>
    </source>
</evidence>
<keyword evidence="4 7" id="KW-0067">ATP-binding</keyword>
<dbReference type="GO" id="GO:0005524">
    <property type="term" value="F:ATP binding"/>
    <property type="evidence" value="ECO:0007669"/>
    <property type="project" value="UniProtKB-KW"/>
</dbReference>
<dbReference type="InterPro" id="IPR027417">
    <property type="entry name" value="P-loop_NTPase"/>
</dbReference>
<dbReference type="Pfam" id="PF00005">
    <property type="entry name" value="ABC_tran"/>
    <property type="match status" value="1"/>
</dbReference>
<evidence type="ECO:0000256" key="1">
    <source>
        <dbReference type="ARBA" id="ARBA00022448"/>
    </source>
</evidence>
<keyword evidence="1" id="KW-0813">Transport</keyword>
<dbReference type="PANTHER" id="PTHR43875:SF14">
    <property type="entry name" value="ABC TRANSPORTER ATP-BINDING PROTEIN"/>
    <property type="match status" value="1"/>
</dbReference>
<keyword evidence="2" id="KW-1003">Cell membrane</keyword>
<dbReference type="SMART" id="SM00382">
    <property type="entry name" value="AAA"/>
    <property type="match status" value="1"/>
</dbReference>
<dbReference type="InterPro" id="IPR003439">
    <property type="entry name" value="ABC_transporter-like_ATP-bd"/>
</dbReference>
<dbReference type="InterPro" id="IPR003593">
    <property type="entry name" value="AAA+_ATPase"/>
</dbReference>
<keyword evidence="3" id="KW-0547">Nucleotide-binding</keyword>
<sequence length="363" mass="39333">MANIKLELVELRKEFGDLIAVDDVSLGVEEGETMALLGPSGCGKSTTLNMIVGLEPPTSGDILIDGKSVLDVPPGQRNVGLVFQDYAVFTHMNVRHNLEYGLRVRGMTRPDMEREVAKVAAFLNLGHQLDSKPLELGASELQRVAIGRTLVTNPEILLLDEPLSNLEAEMRNQMRRELRRIQTETGQTIIYVTHDQIEALSLAHRIAVMDFGALKQYDTAHNVYHYPDNTFVGSFLGNPPMNFVRGQFGHDGNRPVVAQNGSIIPVPPSSAAGLGDGAEVIVGMRPESMLVAEAGDPEAFIALVVAVEPQGPETVLTVRLGQTDLKLIVGTGMQAHEGSEITIRPDAELLALFDAASGVRFRA</sequence>
<dbReference type="GO" id="GO:0015408">
    <property type="term" value="F:ABC-type ferric iron transporter activity"/>
    <property type="evidence" value="ECO:0007669"/>
    <property type="project" value="InterPro"/>
</dbReference>
<comment type="caution">
    <text evidence="7">The sequence shown here is derived from an EMBL/GenBank/DDBJ whole genome shotgun (WGS) entry which is preliminary data.</text>
</comment>
<reference evidence="7" key="1">
    <citation type="submission" date="2023-03" db="EMBL/GenBank/DDBJ databases">
        <authorList>
            <person name="Steffen K."/>
            <person name="Cardenas P."/>
        </authorList>
    </citation>
    <scope>NUCLEOTIDE SEQUENCE</scope>
</reference>
<dbReference type="SUPFAM" id="SSF52540">
    <property type="entry name" value="P-loop containing nucleoside triphosphate hydrolases"/>
    <property type="match status" value="1"/>
</dbReference>
<dbReference type="Gene3D" id="2.40.50.100">
    <property type="match status" value="1"/>
</dbReference>
<evidence type="ECO:0000313" key="8">
    <source>
        <dbReference type="Proteomes" id="UP001174909"/>
    </source>
</evidence>
<keyword evidence="8" id="KW-1185">Reference proteome</keyword>
<dbReference type="PANTHER" id="PTHR43875">
    <property type="entry name" value="MALTODEXTRIN IMPORT ATP-BINDING PROTEIN MSMX"/>
    <property type="match status" value="1"/>
</dbReference>
<dbReference type="Proteomes" id="UP001174909">
    <property type="component" value="Unassembled WGS sequence"/>
</dbReference>
<dbReference type="GO" id="GO:0016887">
    <property type="term" value="F:ATP hydrolysis activity"/>
    <property type="evidence" value="ECO:0007669"/>
    <property type="project" value="InterPro"/>
</dbReference>
<dbReference type="CDD" id="cd03259">
    <property type="entry name" value="ABC_Carb_Solutes_like"/>
    <property type="match status" value="1"/>
</dbReference>
<evidence type="ECO:0000256" key="2">
    <source>
        <dbReference type="ARBA" id="ARBA00022475"/>
    </source>
</evidence>
<dbReference type="InterPro" id="IPR047641">
    <property type="entry name" value="ABC_transpr_MalK/UgpC-like"/>
</dbReference>
<evidence type="ECO:0000256" key="3">
    <source>
        <dbReference type="ARBA" id="ARBA00022741"/>
    </source>
</evidence>
<organism evidence="7 8">
    <name type="scientific">Geodia barretti</name>
    <name type="common">Barrett's horny sponge</name>
    <dbReference type="NCBI Taxonomy" id="519541"/>
    <lineage>
        <taxon>Eukaryota</taxon>
        <taxon>Metazoa</taxon>
        <taxon>Porifera</taxon>
        <taxon>Demospongiae</taxon>
        <taxon>Heteroscleromorpha</taxon>
        <taxon>Tetractinellida</taxon>
        <taxon>Astrophorina</taxon>
        <taxon>Geodiidae</taxon>
        <taxon>Geodia</taxon>
    </lineage>
</organism>
<dbReference type="GO" id="GO:0043190">
    <property type="term" value="C:ATP-binding cassette (ABC) transporter complex"/>
    <property type="evidence" value="ECO:0007669"/>
    <property type="project" value="InterPro"/>
</dbReference>